<name>A0A939ENL6_9HYPH</name>
<dbReference type="SUPFAM" id="SSF88713">
    <property type="entry name" value="Glycoside hydrolase/deacetylase"/>
    <property type="match status" value="1"/>
</dbReference>
<comment type="function">
    <text evidence="1">Is involved in generating a small heat-stable compound (Nod), an acylated oligomer of N-acetylglucosamine, that stimulates mitosis in various plant protoplasts.</text>
</comment>
<comment type="caution">
    <text evidence="7">The sequence shown here is derived from an EMBL/GenBank/DDBJ whole genome shotgun (WGS) entry which is preliminary data.</text>
</comment>
<proteinExistence type="inferred from homology"/>
<evidence type="ECO:0000256" key="5">
    <source>
        <dbReference type="ARBA" id="ARBA00032976"/>
    </source>
</evidence>
<dbReference type="InterPro" id="IPR002509">
    <property type="entry name" value="NODB_dom"/>
</dbReference>
<evidence type="ECO:0000256" key="4">
    <source>
        <dbReference type="ARBA" id="ARBA00022729"/>
    </source>
</evidence>
<reference evidence="7" key="1">
    <citation type="submission" date="2021-03" db="EMBL/GenBank/DDBJ databases">
        <title>Roseibium sp. CAU 1637 isolated from Incheon.</title>
        <authorList>
            <person name="Kim W."/>
        </authorList>
    </citation>
    <scope>NUCLEOTIDE SEQUENCE</scope>
    <source>
        <strain evidence="7">CAU 1637</strain>
    </source>
</reference>
<dbReference type="Pfam" id="PF01522">
    <property type="entry name" value="Polysacc_deac_1"/>
    <property type="match status" value="2"/>
</dbReference>
<keyword evidence="8" id="KW-1185">Reference proteome</keyword>
<keyword evidence="4" id="KW-0732">Signal</keyword>
<evidence type="ECO:0000256" key="2">
    <source>
        <dbReference type="ARBA" id="ARBA00010973"/>
    </source>
</evidence>
<dbReference type="GO" id="GO:0005975">
    <property type="term" value="P:carbohydrate metabolic process"/>
    <property type="evidence" value="ECO:0007669"/>
    <property type="project" value="InterPro"/>
</dbReference>
<dbReference type="PANTHER" id="PTHR34216">
    <property type="match status" value="1"/>
</dbReference>
<sequence>MTARREVFKQALAVLHKTGVSKAVAPVTQGVGAIFMLHRVLPVSDAAFQPNKHLEITPEFLEHTVERIRENGYQIISLGEAIDLLKLGHGIDHGRARYAVLTFDDGFRDNFEIAYPILKRLQAPFTIFLGSGLLDRTTELWWVALEQLVANQSCLDLSGQPQAPSDTIACATLEDKVAAFSTIVQWLTQVVSETEQREIIRALAARYDLDLPALADELMMTWDDARELAQDPLVTLGGHTHSHFAVARLEADAAEADMALGVQRMEKELGRRPKLFAYPYGYPSAVSPRDGEIAAKLGFRACVTTTPGVLRANHASELMQLPRVSLNGEFQDDYMIDQYLSGAPFALYDTAKWAKSGFGIKDGLSRLFPSTK</sequence>
<dbReference type="PROSITE" id="PS51677">
    <property type="entry name" value="NODB"/>
    <property type="match status" value="1"/>
</dbReference>
<evidence type="ECO:0000259" key="6">
    <source>
        <dbReference type="PROSITE" id="PS51677"/>
    </source>
</evidence>
<organism evidence="7 8">
    <name type="scientific">Roseibium limicola</name>
    <dbReference type="NCBI Taxonomy" id="2816037"/>
    <lineage>
        <taxon>Bacteria</taxon>
        <taxon>Pseudomonadati</taxon>
        <taxon>Pseudomonadota</taxon>
        <taxon>Alphaproteobacteria</taxon>
        <taxon>Hyphomicrobiales</taxon>
        <taxon>Stappiaceae</taxon>
        <taxon>Roseibium</taxon>
    </lineage>
</organism>
<protein>
    <recommendedName>
        <fullName evidence="3">Chitooligosaccharide deacetylase</fullName>
    </recommendedName>
    <alternativeName>
        <fullName evidence="5">Nodulation protein B</fullName>
    </alternativeName>
</protein>
<dbReference type="Proteomes" id="UP000664779">
    <property type="component" value="Unassembled WGS sequence"/>
</dbReference>
<feature type="domain" description="NodB homology" evidence="6">
    <location>
        <begin position="97"/>
        <end position="372"/>
    </location>
</feature>
<evidence type="ECO:0000313" key="8">
    <source>
        <dbReference type="Proteomes" id="UP000664779"/>
    </source>
</evidence>
<dbReference type="AlphaFoldDB" id="A0A939ENL6"/>
<dbReference type="InterPro" id="IPR051398">
    <property type="entry name" value="Polysacch_Deacetylase"/>
</dbReference>
<comment type="similarity">
    <text evidence="2">Belongs to the polysaccharide deacetylase family.</text>
</comment>
<accession>A0A939ENL6</accession>
<dbReference type="GO" id="GO:0016810">
    <property type="term" value="F:hydrolase activity, acting on carbon-nitrogen (but not peptide) bonds"/>
    <property type="evidence" value="ECO:0007669"/>
    <property type="project" value="InterPro"/>
</dbReference>
<dbReference type="PANTHER" id="PTHR34216:SF7">
    <property type="entry name" value="POLY-BETA-1,6-N-ACETYL-D-GLUCOSAMINE N-DEACETYLASE"/>
    <property type="match status" value="1"/>
</dbReference>
<evidence type="ECO:0000313" key="7">
    <source>
        <dbReference type="EMBL" id="MBO0346060.1"/>
    </source>
</evidence>
<dbReference type="Gene3D" id="3.20.20.370">
    <property type="entry name" value="Glycoside hydrolase/deacetylase"/>
    <property type="match status" value="1"/>
</dbReference>
<dbReference type="InterPro" id="IPR011330">
    <property type="entry name" value="Glyco_hydro/deAcase_b/a-brl"/>
</dbReference>
<evidence type="ECO:0000256" key="1">
    <source>
        <dbReference type="ARBA" id="ARBA00003236"/>
    </source>
</evidence>
<gene>
    <name evidence="7" type="ORF">J0X15_12580</name>
</gene>
<evidence type="ECO:0000256" key="3">
    <source>
        <dbReference type="ARBA" id="ARBA00020071"/>
    </source>
</evidence>
<dbReference type="EMBL" id="JAFLNF010000005">
    <property type="protein sequence ID" value="MBO0346060.1"/>
    <property type="molecule type" value="Genomic_DNA"/>
</dbReference>